<dbReference type="RefSeq" id="XP_002543966.1">
    <property type="nucleotide sequence ID" value="XM_002543920.1"/>
</dbReference>
<name>C4JR01_UNCRE</name>
<dbReference type="EMBL" id="CH476616">
    <property type="protein sequence ID" value="EEP78637.1"/>
    <property type="molecule type" value="Genomic_DNA"/>
</dbReference>
<dbReference type="GeneID" id="8442057"/>
<organism evidence="1 2">
    <name type="scientific">Uncinocarpus reesii (strain UAMH 1704)</name>
    <dbReference type="NCBI Taxonomy" id="336963"/>
    <lineage>
        <taxon>Eukaryota</taxon>
        <taxon>Fungi</taxon>
        <taxon>Dikarya</taxon>
        <taxon>Ascomycota</taxon>
        <taxon>Pezizomycotina</taxon>
        <taxon>Eurotiomycetes</taxon>
        <taxon>Eurotiomycetidae</taxon>
        <taxon>Onygenales</taxon>
        <taxon>Onygenaceae</taxon>
        <taxon>Uncinocarpus</taxon>
    </lineage>
</organism>
<dbReference type="VEuPathDB" id="FungiDB:UREG_03483"/>
<dbReference type="KEGG" id="ure:UREG_03483"/>
<reference evidence="2" key="1">
    <citation type="journal article" date="2009" name="Genome Res.">
        <title>Comparative genomic analyses of the human fungal pathogens Coccidioides and their relatives.</title>
        <authorList>
            <person name="Sharpton T.J."/>
            <person name="Stajich J.E."/>
            <person name="Rounsley S.D."/>
            <person name="Gardner M.J."/>
            <person name="Wortman J.R."/>
            <person name="Jordar V.S."/>
            <person name="Maiti R."/>
            <person name="Kodira C.D."/>
            <person name="Neafsey D.E."/>
            <person name="Zeng Q."/>
            <person name="Hung C.-Y."/>
            <person name="McMahan C."/>
            <person name="Muszewska A."/>
            <person name="Grynberg M."/>
            <person name="Mandel M.A."/>
            <person name="Kellner E.M."/>
            <person name="Barker B.M."/>
            <person name="Galgiani J.N."/>
            <person name="Orbach M.J."/>
            <person name="Kirkland T.N."/>
            <person name="Cole G.T."/>
            <person name="Henn M.R."/>
            <person name="Birren B.W."/>
            <person name="Taylor J.W."/>
        </authorList>
    </citation>
    <scope>NUCLEOTIDE SEQUENCE [LARGE SCALE GENOMIC DNA]</scope>
    <source>
        <strain evidence="2">UAMH 1704</strain>
    </source>
</reference>
<dbReference type="InParanoid" id="C4JR01"/>
<evidence type="ECO:0000313" key="1">
    <source>
        <dbReference type="EMBL" id="EEP78637.1"/>
    </source>
</evidence>
<dbReference type="Proteomes" id="UP000002058">
    <property type="component" value="Unassembled WGS sequence"/>
</dbReference>
<dbReference type="HOGENOM" id="CLU_1533715_0_0_1"/>
<evidence type="ECO:0000313" key="2">
    <source>
        <dbReference type="Proteomes" id="UP000002058"/>
    </source>
</evidence>
<sequence>MASELVNLSKTAINSGDFSVLQGQTFSAALNTSADAHAGLRLILTRLLLDISQSYRAFSDRVATLQKEQKNKEALQQMIRAASVEFQKNAERLIDLAGYEAKMIVSHLPANAQASSQKYFDAGLARATVYLSKIWTERVNAVFAALPKLLEGDLSVLTVSFDYVVRETDAAVFAN</sequence>
<dbReference type="AlphaFoldDB" id="C4JR01"/>
<protein>
    <submittedName>
        <fullName evidence="1">Uncharacterized protein</fullName>
    </submittedName>
</protein>
<proteinExistence type="predicted"/>
<gene>
    <name evidence="1" type="ORF">UREG_03483</name>
</gene>
<accession>C4JR01</accession>
<keyword evidence="2" id="KW-1185">Reference proteome</keyword>